<accession>A0A2A6CHW8</accession>
<proteinExistence type="predicted"/>
<organism evidence="1 2">
    <name type="scientific">Pristionchus pacificus</name>
    <name type="common">Parasitic nematode worm</name>
    <dbReference type="NCBI Taxonomy" id="54126"/>
    <lineage>
        <taxon>Eukaryota</taxon>
        <taxon>Metazoa</taxon>
        <taxon>Ecdysozoa</taxon>
        <taxon>Nematoda</taxon>
        <taxon>Chromadorea</taxon>
        <taxon>Rhabditida</taxon>
        <taxon>Rhabditina</taxon>
        <taxon>Diplogasteromorpha</taxon>
        <taxon>Diplogasteroidea</taxon>
        <taxon>Neodiplogasteridae</taxon>
        <taxon>Pristionchus</taxon>
    </lineage>
</organism>
<sequence>IEQIGNDSARVVKTVVLFIFHVESSLAPDDVTSKTNLSDSYTNGLLSSLRSLDRTHSLAIGRWRVQPKGKARGVSGNRLIFTVPDLARFLGKRRHIHKSSTVIWNPTAIGLVNKLESVRREFTRRIFWRSHLPHSSYPQRLEHFKLETLEYRRALNDMHFLFDSVHRFVHLDTSNLYSIAPLCCQYFPFRDEPADESNVPHITFENLESKTYRESIFFAVPKLKKHNMRPFAIESGRDPEGFGTAQKCRFSENEHDDRDSTCETALVLLTLVTILFYFSIFFEVYKLEEEKRRSIIELIDNSVLVVASMIAIVFCATIIMHE</sequence>
<dbReference type="EnsemblMetazoa" id="PPA37975.1">
    <property type="protein sequence ID" value="PPA37975.1"/>
    <property type="gene ID" value="WBGene00276344"/>
</dbReference>
<gene>
    <name evidence="1" type="primary">WBGene00276344</name>
</gene>
<dbReference type="AlphaFoldDB" id="A0A2A6CHW8"/>
<keyword evidence="2" id="KW-1185">Reference proteome</keyword>
<evidence type="ECO:0000313" key="2">
    <source>
        <dbReference type="Proteomes" id="UP000005239"/>
    </source>
</evidence>
<reference evidence="2" key="1">
    <citation type="journal article" date="2008" name="Nat. Genet.">
        <title>The Pristionchus pacificus genome provides a unique perspective on nematode lifestyle and parasitism.</title>
        <authorList>
            <person name="Dieterich C."/>
            <person name="Clifton S.W."/>
            <person name="Schuster L.N."/>
            <person name="Chinwalla A."/>
            <person name="Delehaunty K."/>
            <person name="Dinkelacker I."/>
            <person name="Fulton L."/>
            <person name="Fulton R."/>
            <person name="Godfrey J."/>
            <person name="Minx P."/>
            <person name="Mitreva M."/>
            <person name="Roeseler W."/>
            <person name="Tian H."/>
            <person name="Witte H."/>
            <person name="Yang S.P."/>
            <person name="Wilson R.K."/>
            <person name="Sommer R.J."/>
        </authorList>
    </citation>
    <scope>NUCLEOTIDE SEQUENCE [LARGE SCALE GENOMIC DNA]</scope>
    <source>
        <strain evidence="2">PS312</strain>
    </source>
</reference>
<dbReference type="PANTHER" id="PTHR40326">
    <property type="entry name" value="PROTEIN CBG10816"/>
    <property type="match status" value="1"/>
</dbReference>
<evidence type="ECO:0000313" key="1">
    <source>
        <dbReference type="EnsemblMetazoa" id="PPA37975.1"/>
    </source>
</evidence>
<name>A0A2A6CHW8_PRIPA</name>
<accession>A0A8R1YV55</accession>
<dbReference type="OrthoDB" id="5865536at2759"/>
<protein>
    <submittedName>
        <fullName evidence="1">Uncharacterized protein</fullName>
    </submittedName>
</protein>
<reference evidence="1" key="2">
    <citation type="submission" date="2022-06" db="UniProtKB">
        <authorList>
            <consortium name="EnsemblMetazoa"/>
        </authorList>
    </citation>
    <scope>IDENTIFICATION</scope>
    <source>
        <strain evidence="1">PS312</strain>
    </source>
</reference>
<dbReference type="Proteomes" id="UP000005239">
    <property type="component" value="Unassembled WGS sequence"/>
</dbReference>
<dbReference type="PANTHER" id="PTHR40326:SF1">
    <property type="entry name" value="RING-TYPE DOMAIN-CONTAINING PROTEIN-RELATED"/>
    <property type="match status" value="1"/>
</dbReference>